<comment type="caution">
    <text evidence="1">The sequence shown here is derived from an EMBL/GenBank/DDBJ whole genome shotgun (WGS) entry which is preliminary data.</text>
</comment>
<organism evidence="1 2">
    <name type="scientific">Xylaria curta</name>
    <dbReference type="NCBI Taxonomy" id="42375"/>
    <lineage>
        <taxon>Eukaryota</taxon>
        <taxon>Fungi</taxon>
        <taxon>Dikarya</taxon>
        <taxon>Ascomycota</taxon>
        <taxon>Pezizomycotina</taxon>
        <taxon>Sordariomycetes</taxon>
        <taxon>Xylariomycetidae</taxon>
        <taxon>Xylariales</taxon>
        <taxon>Xylariaceae</taxon>
        <taxon>Xylaria</taxon>
    </lineage>
</organism>
<reference evidence="1" key="1">
    <citation type="submission" date="2022-10" db="EMBL/GenBank/DDBJ databases">
        <title>Genome Sequence of Xylaria curta.</title>
        <authorList>
            <person name="Buettner E."/>
        </authorList>
    </citation>
    <scope>NUCLEOTIDE SEQUENCE</scope>
    <source>
        <strain evidence="1">Babe10</strain>
    </source>
</reference>
<sequence>MQSPGQRRPVQLHLQNPSINHTETGLDIIALHGLDTKSPDTWMWKTNPEDHSECGVNWLADETMLPKAVAGRARIFTCDWPADLLEPRTLVEHSFQELSSILLAGIQRVRSRYANDRPIIFVASCLGGIILIKALVQAKGDYRGIKTSTRGIIFLAAPFRGTSFEDVANWVELGLGIWGSTKDRRVTRLVDLIKGLTPQLDELRRDFIYLAVNQHYTVHTFYEKGYTDLYRNVSYLPNLLCTYKKQLVDKTSAILDIDPHPLSFDRTHVLMNKFSSPSDVCYQMLKIVRISRDELEMDQCYINLAIVQRIGEGLHPPGNESADKSINESSFSIGSRLKVGTPDQKLQVKLTTLFESSCKLCDDSWGRPSRILIQGRAGIGKTTLCKKIVHDFTRKAKWTERFARVFWVPLRELKKEGHTGYRLEDIFCRLYFNDAKDGGALASNVCDAVSGTASYDSLFILDGLDEVSELLDPGHAAFNSLIKLLNCPNAIITTRPHAKLPSIVKVDLELETIGFYPYQYKD</sequence>
<evidence type="ECO:0000313" key="1">
    <source>
        <dbReference type="EMBL" id="KAJ2979455.1"/>
    </source>
</evidence>
<gene>
    <name evidence="1" type="ORF">NUW58_g7194</name>
</gene>
<name>A0ACC1NJL4_9PEZI</name>
<dbReference type="Proteomes" id="UP001143856">
    <property type="component" value="Unassembled WGS sequence"/>
</dbReference>
<protein>
    <submittedName>
        <fullName evidence="1">Uncharacterized protein</fullName>
    </submittedName>
</protein>
<keyword evidence="2" id="KW-1185">Reference proteome</keyword>
<accession>A0ACC1NJL4</accession>
<dbReference type="EMBL" id="JAPDGR010001806">
    <property type="protein sequence ID" value="KAJ2979455.1"/>
    <property type="molecule type" value="Genomic_DNA"/>
</dbReference>
<evidence type="ECO:0000313" key="2">
    <source>
        <dbReference type="Proteomes" id="UP001143856"/>
    </source>
</evidence>
<proteinExistence type="predicted"/>